<dbReference type="InterPro" id="IPR051332">
    <property type="entry name" value="Fosfomycin_Res_Enzymes"/>
</dbReference>
<evidence type="ECO:0000259" key="2">
    <source>
        <dbReference type="PROSITE" id="PS51819"/>
    </source>
</evidence>
<name>A0A9E4K4S1_9GAMM</name>
<evidence type="ECO:0000256" key="1">
    <source>
        <dbReference type="ARBA" id="ARBA00022723"/>
    </source>
</evidence>
<comment type="caution">
    <text evidence="3">The sequence shown here is derived from an EMBL/GenBank/DDBJ whole genome shotgun (WGS) entry which is preliminary data.</text>
</comment>
<keyword evidence="1" id="KW-0479">Metal-binding</keyword>
<gene>
    <name evidence="3" type="ORF">JAZ04_09160</name>
</gene>
<organism evidence="3 4">
    <name type="scientific">Candidatus Thiodiazotropha lotti</name>
    <dbReference type="NCBI Taxonomy" id="2792787"/>
    <lineage>
        <taxon>Bacteria</taxon>
        <taxon>Pseudomonadati</taxon>
        <taxon>Pseudomonadota</taxon>
        <taxon>Gammaproteobacteria</taxon>
        <taxon>Chromatiales</taxon>
        <taxon>Sedimenticolaceae</taxon>
        <taxon>Candidatus Thiodiazotropha</taxon>
    </lineage>
</organism>
<dbReference type="AlphaFoldDB" id="A0A9E4K4S1"/>
<dbReference type="Pfam" id="PF00903">
    <property type="entry name" value="Glyoxalase"/>
    <property type="match status" value="1"/>
</dbReference>
<dbReference type="InterPro" id="IPR037523">
    <property type="entry name" value="VOC_core"/>
</dbReference>
<dbReference type="GO" id="GO:0004462">
    <property type="term" value="F:lactoylglutathione lyase activity"/>
    <property type="evidence" value="ECO:0007669"/>
    <property type="project" value="InterPro"/>
</dbReference>
<dbReference type="SUPFAM" id="SSF54593">
    <property type="entry name" value="Glyoxalase/Bleomycin resistance protein/Dihydroxybiphenyl dioxygenase"/>
    <property type="match status" value="1"/>
</dbReference>
<proteinExistence type="predicted"/>
<reference evidence="3" key="1">
    <citation type="journal article" date="2021" name="Proc. Natl. Acad. Sci. U.S.A.">
        <title>Global biogeography of chemosynthetic symbionts reveals both localized and globally distributed symbiont groups. .</title>
        <authorList>
            <person name="Osvatic J.T."/>
            <person name="Wilkins L.G.E."/>
            <person name="Leibrecht L."/>
            <person name="Leray M."/>
            <person name="Zauner S."/>
            <person name="Polzin J."/>
            <person name="Camacho Y."/>
            <person name="Gros O."/>
            <person name="van Gils J.A."/>
            <person name="Eisen J.A."/>
            <person name="Petersen J.M."/>
            <person name="Yuen B."/>
        </authorList>
    </citation>
    <scope>NUCLEOTIDE SEQUENCE</scope>
    <source>
        <strain evidence="3">MAGL173</strain>
    </source>
</reference>
<dbReference type="PANTHER" id="PTHR36113:SF1">
    <property type="entry name" value="GLYOXALASE_BLEOMYCIN RESISTANCE PROTEIN_DIOXYGENASE"/>
    <property type="match status" value="1"/>
</dbReference>
<feature type="domain" description="VOC" evidence="2">
    <location>
        <begin position="9"/>
        <end position="126"/>
    </location>
</feature>
<dbReference type="Proteomes" id="UP000886687">
    <property type="component" value="Unassembled WGS sequence"/>
</dbReference>
<accession>A0A9E4K4S1</accession>
<evidence type="ECO:0000313" key="3">
    <source>
        <dbReference type="EMBL" id="MCG7939009.1"/>
    </source>
</evidence>
<dbReference type="InterPro" id="IPR004360">
    <property type="entry name" value="Glyas_Fos-R_dOase_dom"/>
</dbReference>
<dbReference type="CDD" id="cd06587">
    <property type="entry name" value="VOC"/>
    <property type="match status" value="1"/>
</dbReference>
<dbReference type="Gene3D" id="3.10.180.10">
    <property type="entry name" value="2,3-Dihydroxybiphenyl 1,2-Dioxygenase, domain 1"/>
    <property type="match status" value="1"/>
</dbReference>
<dbReference type="InterPro" id="IPR018146">
    <property type="entry name" value="Glyoxalase_1_CS"/>
</dbReference>
<dbReference type="PANTHER" id="PTHR36113">
    <property type="entry name" value="LYASE, PUTATIVE-RELATED-RELATED"/>
    <property type="match status" value="1"/>
</dbReference>
<dbReference type="PROSITE" id="PS51819">
    <property type="entry name" value="VOC"/>
    <property type="match status" value="1"/>
</dbReference>
<dbReference type="PROSITE" id="PS00934">
    <property type="entry name" value="GLYOXALASE_I_1"/>
    <property type="match status" value="1"/>
</dbReference>
<protein>
    <submittedName>
        <fullName evidence="3">VOC family protein</fullName>
    </submittedName>
</protein>
<evidence type="ECO:0000313" key="4">
    <source>
        <dbReference type="Proteomes" id="UP000886687"/>
    </source>
</evidence>
<dbReference type="GO" id="GO:0046872">
    <property type="term" value="F:metal ion binding"/>
    <property type="evidence" value="ECO:0007669"/>
    <property type="project" value="UniProtKB-KW"/>
</dbReference>
<sequence>MKRPESHMGMRHVALNVRDMASSEHFYVQLLGMGIEWRPDPENLYLSSGPDNLALHKTAAEQFDEVAQRLDHIGFFLATPEAVDEWFEFLNAHGVRMRNEPRTHRDGARSFYCYDPDGVVVQIIYHPPVVAYEAENRS</sequence>
<dbReference type="InterPro" id="IPR029068">
    <property type="entry name" value="Glyas_Bleomycin-R_OHBP_Dase"/>
</dbReference>
<dbReference type="EMBL" id="JAEPDI010000005">
    <property type="protein sequence ID" value="MCG7939009.1"/>
    <property type="molecule type" value="Genomic_DNA"/>
</dbReference>